<keyword evidence="3" id="KW-0067">ATP-binding</keyword>
<dbReference type="GO" id="GO:0005524">
    <property type="term" value="F:ATP binding"/>
    <property type="evidence" value="ECO:0007669"/>
    <property type="project" value="UniProtKB-KW"/>
</dbReference>
<dbReference type="Proteomes" id="UP000584374">
    <property type="component" value="Unassembled WGS sequence"/>
</dbReference>
<dbReference type="AlphaFoldDB" id="A0A840QH79"/>
<dbReference type="GO" id="GO:0006233">
    <property type="term" value="P:dTDP biosynthetic process"/>
    <property type="evidence" value="ECO:0007669"/>
    <property type="project" value="TreeGrafter"/>
</dbReference>
<evidence type="ECO:0000313" key="4">
    <source>
        <dbReference type="EMBL" id="MBB5159491.1"/>
    </source>
</evidence>
<dbReference type="InterPro" id="IPR027417">
    <property type="entry name" value="P-loop_NTPase"/>
</dbReference>
<evidence type="ECO:0000313" key="5">
    <source>
        <dbReference type="Proteomes" id="UP000584374"/>
    </source>
</evidence>
<keyword evidence="4" id="KW-0418">Kinase</keyword>
<proteinExistence type="predicted"/>
<dbReference type="EMBL" id="JACHIW010000002">
    <property type="protein sequence ID" value="MBB5159491.1"/>
    <property type="molecule type" value="Genomic_DNA"/>
</dbReference>
<dbReference type="SUPFAM" id="SSF52540">
    <property type="entry name" value="P-loop containing nucleoside triphosphate hydrolases"/>
    <property type="match status" value="1"/>
</dbReference>
<dbReference type="GO" id="GO:0005737">
    <property type="term" value="C:cytoplasm"/>
    <property type="evidence" value="ECO:0007669"/>
    <property type="project" value="TreeGrafter"/>
</dbReference>
<evidence type="ECO:0000256" key="2">
    <source>
        <dbReference type="ARBA" id="ARBA00022741"/>
    </source>
</evidence>
<dbReference type="Gene3D" id="3.40.50.300">
    <property type="entry name" value="P-loop containing nucleotide triphosphate hydrolases"/>
    <property type="match status" value="1"/>
</dbReference>
<keyword evidence="4" id="KW-0808">Transferase</keyword>
<gene>
    <name evidence="4" type="ORF">BJ970_007090</name>
</gene>
<evidence type="ECO:0000256" key="1">
    <source>
        <dbReference type="ARBA" id="ARBA00017144"/>
    </source>
</evidence>
<evidence type="ECO:0000256" key="3">
    <source>
        <dbReference type="ARBA" id="ARBA00022840"/>
    </source>
</evidence>
<accession>A0A840QH79</accession>
<protein>
    <recommendedName>
        <fullName evidence="1">Thymidylate kinase</fullName>
    </recommendedName>
</protein>
<dbReference type="GO" id="GO:0004798">
    <property type="term" value="F:dTMP kinase activity"/>
    <property type="evidence" value="ECO:0007669"/>
    <property type="project" value="TreeGrafter"/>
</dbReference>
<dbReference type="PANTHER" id="PTHR10344:SF4">
    <property type="entry name" value="UMP-CMP KINASE 2, MITOCHONDRIAL"/>
    <property type="match status" value="1"/>
</dbReference>
<sequence>MLISVVGADGAGKSTLTRLLARRLTELGRPIERIDRWDIVDNPAYPATRFMRPDVPDTRLCVAEMPTESRFLFLMWSISMAVLGKRNPSGSATLLDGYWMKHAASEIVYGLDRPWVEAITAGLPSSDVVLYLRVDPEAAWERKRDGDVVPYECGMDPNCGEHTFLSHQRKIRAELDSWAERDGWIVVDPHRPVPEVLDDLVRRAESALDEHSVSAG</sequence>
<reference evidence="4 5" key="1">
    <citation type="submission" date="2020-08" db="EMBL/GenBank/DDBJ databases">
        <title>Sequencing the genomes of 1000 actinobacteria strains.</title>
        <authorList>
            <person name="Klenk H.-P."/>
        </authorList>
    </citation>
    <scope>NUCLEOTIDE SEQUENCE [LARGE SCALE GENOMIC DNA]</scope>
    <source>
        <strain evidence="4 5">DSM 45584</strain>
    </source>
</reference>
<dbReference type="GO" id="GO:0006227">
    <property type="term" value="P:dUDP biosynthetic process"/>
    <property type="evidence" value="ECO:0007669"/>
    <property type="project" value="TreeGrafter"/>
</dbReference>
<dbReference type="GO" id="GO:0006235">
    <property type="term" value="P:dTTP biosynthetic process"/>
    <property type="evidence" value="ECO:0007669"/>
    <property type="project" value="TreeGrafter"/>
</dbReference>
<dbReference type="RefSeq" id="WP_184731927.1">
    <property type="nucleotide sequence ID" value="NZ_JACHIW010000002.1"/>
</dbReference>
<organism evidence="4 5">
    <name type="scientific">Saccharopolyspora phatthalungensis</name>
    <dbReference type="NCBI Taxonomy" id="664693"/>
    <lineage>
        <taxon>Bacteria</taxon>
        <taxon>Bacillati</taxon>
        <taxon>Actinomycetota</taxon>
        <taxon>Actinomycetes</taxon>
        <taxon>Pseudonocardiales</taxon>
        <taxon>Pseudonocardiaceae</taxon>
        <taxon>Saccharopolyspora</taxon>
    </lineage>
</organism>
<dbReference type="PANTHER" id="PTHR10344">
    <property type="entry name" value="THYMIDYLATE KINASE"/>
    <property type="match status" value="1"/>
</dbReference>
<name>A0A840QH79_9PSEU</name>
<comment type="caution">
    <text evidence="4">The sequence shown here is derived from an EMBL/GenBank/DDBJ whole genome shotgun (WGS) entry which is preliminary data.</text>
</comment>
<keyword evidence="5" id="KW-1185">Reference proteome</keyword>
<keyword evidence="2" id="KW-0547">Nucleotide-binding</keyword>